<evidence type="ECO:0000256" key="6">
    <source>
        <dbReference type="ARBA" id="ARBA00022741"/>
    </source>
</evidence>
<keyword evidence="3" id="KW-0819">tRNA processing</keyword>
<dbReference type="SUPFAM" id="SSF81891">
    <property type="entry name" value="Poly A polymerase C-terminal region-like"/>
    <property type="match status" value="1"/>
</dbReference>
<keyword evidence="4" id="KW-0548">Nucleotidyltransferase</keyword>
<name>A0A838YX70_9GAMM</name>
<comment type="caution">
    <text evidence="14">The sequence shown here is derived from an EMBL/GenBank/DDBJ whole genome shotgun (WGS) entry which is preliminary data.</text>
</comment>
<organism evidence="14 15">
    <name type="scientific">SAR86 cluster bacterium</name>
    <dbReference type="NCBI Taxonomy" id="2030880"/>
    <lineage>
        <taxon>Bacteria</taxon>
        <taxon>Pseudomonadati</taxon>
        <taxon>Pseudomonadota</taxon>
        <taxon>Gammaproteobacteria</taxon>
        <taxon>SAR86 cluster</taxon>
    </lineage>
</organism>
<dbReference type="AlphaFoldDB" id="A0A838YX70"/>
<evidence type="ECO:0000259" key="12">
    <source>
        <dbReference type="Pfam" id="PF01743"/>
    </source>
</evidence>
<dbReference type="GO" id="GO:0008033">
    <property type="term" value="P:tRNA processing"/>
    <property type="evidence" value="ECO:0007669"/>
    <property type="project" value="UniProtKB-KW"/>
</dbReference>
<evidence type="ECO:0000256" key="9">
    <source>
        <dbReference type="ARBA" id="ARBA00022842"/>
    </source>
</evidence>
<feature type="domain" description="Poly A polymerase head" evidence="12">
    <location>
        <begin position="4"/>
        <end position="121"/>
    </location>
</feature>
<sequence length="339" mass="38786">MKVYKVGGAVRDKILGITPVDNDWVVVGSSPEEMVSRGFKPIGKDFPVFLHPETNEEYALARTEKKDGYGYQGFNFYFGKDVSLEKDLSRRDLTINAIAEDQNGVLIDPFNGINDIENKIFRHVSSAFSEDPLRAIRVARFKSYEHLNEFNLASDTDSALREIVESEEISKLSMDRLWSEIRRALQNAHSSDFFGMLINFKMHKYFLPSLKKTECISTKNEKIKWAELQQKNNFDLGGKLPIPNDFSGVTNTLRLISGLDKNDEINELIGLVQEINFIRNEEIIKELCELPALDISHSFIGDILTELKKIDFSVLKEIDADKINEEKNKMFHIALMKIL</sequence>
<dbReference type="Pfam" id="PF01743">
    <property type="entry name" value="PolyA_pol"/>
    <property type="match status" value="1"/>
</dbReference>
<feature type="domain" description="tRNA nucleotidyltransferase/poly(A) polymerase RNA and SrmB- binding" evidence="13">
    <location>
        <begin position="150"/>
        <end position="211"/>
    </location>
</feature>
<dbReference type="Gene3D" id="1.10.3090.10">
    <property type="entry name" value="cca-adding enzyme, domain 2"/>
    <property type="match status" value="1"/>
</dbReference>
<dbReference type="GO" id="GO:0046872">
    <property type="term" value="F:metal ion binding"/>
    <property type="evidence" value="ECO:0007669"/>
    <property type="project" value="UniProtKB-KW"/>
</dbReference>
<keyword evidence="7" id="KW-0692">RNA repair</keyword>
<dbReference type="InterPro" id="IPR043519">
    <property type="entry name" value="NT_sf"/>
</dbReference>
<reference evidence="14 15" key="1">
    <citation type="submission" date="2020-06" db="EMBL/GenBank/DDBJ databases">
        <title>Dysbiosis in marine aquaculture revealed through microbiome analysis: reverse ecology for environmental sustainability.</title>
        <authorList>
            <person name="Haro-Moreno J.M."/>
            <person name="Coutinho F.H."/>
            <person name="Zaragoza-Solas A."/>
            <person name="Picazo A."/>
            <person name="Almagro-Moreno S."/>
            <person name="Lopez-Perez M."/>
        </authorList>
    </citation>
    <scope>NUCLEOTIDE SEQUENCE [LARGE SCALE GENOMIC DNA]</scope>
    <source>
        <strain evidence="14">MCMED-G42</strain>
    </source>
</reference>
<evidence type="ECO:0000313" key="15">
    <source>
        <dbReference type="Proteomes" id="UP000585327"/>
    </source>
</evidence>
<evidence type="ECO:0000256" key="1">
    <source>
        <dbReference type="ARBA" id="ARBA00001946"/>
    </source>
</evidence>
<dbReference type="InterPro" id="IPR050124">
    <property type="entry name" value="tRNA_CCA-adding_enzyme"/>
</dbReference>
<dbReference type="InterPro" id="IPR032828">
    <property type="entry name" value="PolyA_RNA-bd"/>
</dbReference>
<keyword evidence="9" id="KW-0460">Magnesium</keyword>
<dbReference type="Pfam" id="PF12627">
    <property type="entry name" value="PolyA_pol_RNAbd"/>
    <property type="match status" value="1"/>
</dbReference>
<evidence type="ECO:0000256" key="11">
    <source>
        <dbReference type="RuleBase" id="RU003953"/>
    </source>
</evidence>
<keyword evidence="2 11" id="KW-0808">Transferase</keyword>
<dbReference type="GO" id="GO:0005524">
    <property type="term" value="F:ATP binding"/>
    <property type="evidence" value="ECO:0007669"/>
    <property type="project" value="UniProtKB-KW"/>
</dbReference>
<evidence type="ECO:0000256" key="7">
    <source>
        <dbReference type="ARBA" id="ARBA00022800"/>
    </source>
</evidence>
<dbReference type="InterPro" id="IPR002646">
    <property type="entry name" value="PolA_pol_head_dom"/>
</dbReference>
<dbReference type="EMBL" id="JACETM010000012">
    <property type="protein sequence ID" value="MBA4723965.1"/>
    <property type="molecule type" value="Genomic_DNA"/>
</dbReference>
<keyword evidence="5" id="KW-0479">Metal-binding</keyword>
<evidence type="ECO:0000256" key="4">
    <source>
        <dbReference type="ARBA" id="ARBA00022695"/>
    </source>
</evidence>
<dbReference type="GO" id="GO:0016779">
    <property type="term" value="F:nucleotidyltransferase activity"/>
    <property type="evidence" value="ECO:0007669"/>
    <property type="project" value="UniProtKB-KW"/>
</dbReference>
<dbReference type="SUPFAM" id="SSF81301">
    <property type="entry name" value="Nucleotidyltransferase"/>
    <property type="match status" value="1"/>
</dbReference>
<dbReference type="PANTHER" id="PTHR47545:SF1">
    <property type="entry name" value="MULTIFUNCTIONAL CCA PROTEIN"/>
    <property type="match status" value="1"/>
</dbReference>
<dbReference type="GO" id="GO:0003723">
    <property type="term" value="F:RNA binding"/>
    <property type="evidence" value="ECO:0007669"/>
    <property type="project" value="UniProtKB-KW"/>
</dbReference>
<evidence type="ECO:0000256" key="3">
    <source>
        <dbReference type="ARBA" id="ARBA00022694"/>
    </source>
</evidence>
<dbReference type="GO" id="GO:0042245">
    <property type="term" value="P:RNA repair"/>
    <property type="evidence" value="ECO:0007669"/>
    <property type="project" value="UniProtKB-KW"/>
</dbReference>
<evidence type="ECO:0000256" key="10">
    <source>
        <dbReference type="ARBA" id="ARBA00022884"/>
    </source>
</evidence>
<dbReference type="Gene3D" id="3.30.460.10">
    <property type="entry name" value="Beta Polymerase, domain 2"/>
    <property type="match status" value="1"/>
</dbReference>
<dbReference type="PANTHER" id="PTHR47545">
    <property type="entry name" value="MULTIFUNCTIONAL CCA PROTEIN"/>
    <property type="match status" value="1"/>
</dbReference>
<evidence type="ECO:0000256" key="2">
    <source>
        <dbReference type="ARBA" id="ARBA00022679"/>
    </source>
</evidence>
<comment type="similarity">
    <text evidence="11">Belongs to the tRNA nucleotidyltransferase/poly(A) polymerase family.</text>
</comment>
<keyword evidence="8" id="KW-0067">ATP-binding</keyword>
<evidence type="ECO:0000256" key="8">
    <source>
        <dbReference type="ARBA" id="ARBA00022840"/>
    </source>
</evidence>
<keyword evidence="10 11" id="KW-0694">RNA-binding</keyword>
<proteinExistence type="inferred from homology"/>
<evidence type="ECO:0000256" key="5">
    <source>
        <dbReference type="ARBA" id="ARBA00022723"/>
    </source>
</evidence>
<keyword evidence="6" id="KW-0547">Nucleotide-binding</keyword>
<evidence type="ECO:0000313" key="14">
    <source>
        <dbReference type="EMBL" id="MBA4723965.1"/>
    </source>
</evidence>
<protein>
    <submittedName>
        <fullName evidence="14">tRNA nucleotidyl transferase</fullName>
    </submittedName>
</protein>
<accession>A0A838YX70</accession>
<evidence type="ECO:0000259" key="13">
    <source>
        <dbReference type="Pfam" id="PF12627"/>
    </source>
</evidence>
<gene>
    <name evidence="14" type="ORF">H2021_01990</name>
</gene>
<comment type="cofactor">
    <cofactor evidence="1">
        <name>Mg(2+)</name>
        <dbReference type="ChEBI" id="CHEBI:18420"/>
    </cofactor>
</comment>
<dbReference type="CDD" id="cd05398">
    <property type="entry name" value="NT_ClassII-CCAase"/>
    <property type="match status" value="1"/>
</dbReference>
<dbReference type="Proteomes" id="UP000585327">
    <property type="component" value="Unassembled WGS sequence"/>
</dbReference>